<dbReference type="PANTHER" id="PTHR47027">
    <property type="entry name" value="REVERSE TRANSCRIPTASE DOMAIN-CONTAINING PROTEIN"/>
    <property type="match status" value="1"/>
</dbReference>
<protein>
    <recommendedName>
        <fullName evidence="3">Reverse transcriptase domain-containing protein</fullName>
    </recommendedName>
</protein>
<evidence type="ECO:0000313" key="1">
    <source>
        <dbReference type="EMBL" id="CAI6350836.1"/>
    </source>
</evidence>
<dbReference type="AlphaFoldDB" id="A0AAV0W4U4"/>
<name>A0AAV0W4U4_9HEMI</name>
<proteinExistence type="predicted"/>
<evidence type="ECO:0000313" key="2">
    <source>
        <dbReference type="Proteomes" id="UP001160148"/>
    </source>
</evidence>
<dbReference type="EMBL" id="CARXXK010000001">
    <property type="protein sequence ID" value="CAI6350836.1"/>
    <property type="molecule type" value="Genomic_DNA"/>
</dbReference>
<dbReference type="PANTHER" id="PTHR47027:SF8">
    <property type="entry name" value="RIBONUCLEASE H"/>
    <property type="match status" value="1"/>
</dbReference>
<accession>A0AAV0W4U4</accession>
<organism evidence="1 2">
    <name type="scientific">Macrosiphum euphorbiae</name>
    <name type="common">potato aphid</name>
    <dbReference type="NCBI Taxonomy" id="13131"/>
    <lineage>
        <taxon>Eukaryota</taxon>
        <taxon>Metazoa</taxon>
        <taxon>Ecdysozoa</taxon>
        <taxon>Arthropoda</taxon>
        <taxon>Hexapoda</taxon>
        <taxon>Insecta</taxon>
        <taxon>Pterygota</taxon>
        <taxon>Neoptera</taxon>
        <taxon>Paraneoptera</taxon>
        <taxon>Hemiptera</taxon>
        <taxon>Sternorrhyncha</taxon>
        <taxon>Aphidomorpha</taxon>
        <taxon>Aphidoidea</taxon>
        <taxon>Aphididae</taxon>
        <taxon>Macrosiphini</taxon>
        <taxon>Macrosiphum</taxon>
    </lineage>
</organism>
<dbReference type="Proteomes" id="UP001160148">
    <property type="component" value="Unassembled WGS sequence"/>
</dbReference>
<gene>
    <name evidence="1" type="ORF">MEUPH1_LOCUS7253</name>
</gene>
<comment type="caution">
    <text evidence="1">The sequence shown here is derived from an EMBL/GenBank/DDBJ whole genome shotgun (WGS) entry which is preliminary data.</text>
</comment>
<keyword evidence="2" id="KW-1185">Reference proteome</keyword>
<evidence type="ECO:0008006" key="3">
    <source>
        <dbReference type="Google" id="ProtNLM"/>
    </source>
</evidence>
<sequence length="156" mass="18527">MDEITESSMRYGLYINTNKTKFMIISKEDITGVHININQIRIERVHKYQYLGTVINEQWDNAEEIKCRIGKARDVFNSMSASFKSHDLSLHLKIRLLRCYVFSTLLYGAKTWTLTKATSNKLDAFELWLYRRILRISWTEKITNIEVLRRMGKEKQ</sequence>
<reference evidence="1 2" key="1">
    <citation type="submission" date="2023-01" db="EMBL/GenBank/DDBJ databases">
        <authorList>
            <person name="Whitehead M."/>
        </authorList>
    </citation>
    <scope>NUCLEOTIDE SEQUENCE [LARGE SCALE GENOMIC DNA]</scope>
</reference>